<feature type="compositionally biased region" description="Basic and acidic residues" evidence="1">
    <location>
        <begin position="119"/>
        <end position="131"/>
    </location>
</feature>
<reference evidence="2 3" key="1">
    <citation type="journal article" date="2017" name="Nature">
        <title>The Apostasia genome and the evolution of orchids.</title>
        <authorList>
            <person name="Zhang G.Q."/>
            <person name="Liu K.W."/>
            <person name="Li Z."/>
            <person name="Lohaus R."/>
            <person name="Hsiao Y.Y."/>
            <person name="Niu S.C."/>
            <person name="Wang J.Y."/>
            <person name="Lin Y.C."/>
            <person name="Xu Q."/>
            <person name="Chen L.J."/>
            <person name="Yoshida K."/>
            <person name="Fujiwara S."/>
            <person name="Wang Z.W."/>
            <person name="Zhang Y.Q."/>
            <person name="Mitsuda N."/>
            <person name="Wang M."/>
            <person name="Liu G.H."/>
            <person name="Pecoraro L."/>
            <person name="Huang H.X."/>
            <person name="Xiao X.J."/>
            <person name="Lin M."/>
            <person name="Wu X.Y."/>
            <person name="Wu W.L."/>
            <person name="Chen Y.Y."/>
            <person name="Chang S.B."/>
            <person name="Sakamoto S."/>
            <person name="Ohme-Takagi M."/>
            <person name="Yagi M."/>
            <person name="Zeng S.J."/>
            <person name="Shen C.Y."/>
            <person name="Yeh C.M."/>
            <person name="Luo Y.B."/>
            <person name="Tsai W.C."/>
            <person name="Van de Peer Y."/>
            <person name="Liu Z.J."/>
        </authorList>
    </citation>
    <scope>NUCLEOTIDE SEQUENCE [LARGE SCALE GENOMIC DNA]</scope>
    <source>
        <strain evidence="3">cv. Shenzhen</strain>
        <tissue evidence="2">Stem</tissue>
    </source>
</reference>
<dbReference type="GO" id="GO:0005739">
    <property type="term" value="C:mitochondrion"/>
    <property type="evidence" value="ECO:0007669"/>
    <property type="project" value="InterPro"/>
</dbReference>
<organism evidence="2 3">
    <name type="scientific">Apostasia shenzhenica</name>
    <dbReference type="NCBI Taxonomy" id="1088818"/>
    <lineage>
        <taxon>Eukaryota</taxon>
        <taxon>Viridiplantae</taxon>
        <taxon>Streptophyta</taxon>
        <taxon>Embryophyta</taxon>
        <taxon>Tracheophyta</taxon>
        <taxon>Spermatophyta</taxon>
        <taxon>Magnoliopsida</taxon>
        <taxon>Liliopsida</taxon>
        <taxon>Asparagales</taxon>
        <taxon>Orchidaceae</taxon>
        <taxon>Apostasioideae</taxon>
        <taxon>Apostasia</taxon>
    </lineage>
</organism>
<dbReference type="Proteomes" id="UP000236161">
    <property type="component" value="Unassembled WGS sequence"/>
</dbReference>
<dbReference type="EMBL" id="KZ451885">
    <property type="protein sequence ID" value="PKA66916.1"/>
    <property type="molecule type" value="Genomic_DNA"/>
</dbReference>
<dbReference type="OrthoDB" id="16434at2759"/>
<dbReference type="PANTHER" id="PTHR35316">
    <property type="entry name" value="28S RIBOSOMAL S34 PROTEIN"/>
    <property type="match status" value="1"/>
</dbReference>
<name>A0A2I0BGK9_9ASPA</name>
<dbReference type="GO" id="GO:0003735">
    <property type="term" value="F:structural constituent of ribosome"/>
    <property type="evidence" value="ECO:0007669"/>
    <property type="project" value="InterPro"/>
</dbReference>
<sequence>MATAAASKAVALFRRGFGELKTSAARSLSAAAEADPTKPKRRKKKNLFDVALFLPNWGIGYKMAKNHWRDVYYKITKINLYKDGRHGKAWGIRYKAGLPSSDASVKISGVNKPGWRYLRDTNKKKPEDSLKAEQPISM</sequence>
<protein>
    <submittedName>
        <fullName evidence="2">Uncharacterized protein</fullName>
    </submittedName>
</protein>
<dbReference type="PANTHER" id="PTHR35316:SF1">
    <property type="entry name" value="28S RIBOSOMAL S34 PROTEIN"/>
    <property type="match status" value="1"/>
</dbReference>
<evidence type="ECO:0000256" key="1">
    <source>
        <dbReference type="SAM" id="MobiDB-lite"/>
    </source>
</evidence>
<accession>A0A2I0BGK9</accession>
<proteinExistence type="predicted"/>
<evidence type="ECO:0000313" key="2">
    <source>
        <dbReference type="EMBL" id="PKA66916.1"/>
    </source>
</evidence>
<evidence type="ECO:0000313" key="3">
    <source>
        <dbReference type="Proteomes" id="UP000236161"/>
    </source>
</evidence>
<feature type="region of interest" description="Disordered" evidence="1">
    <location>
        <begin position="119"/>
        <end position="138"/>
    </location>
</feature>
<keyword evidence="3" id="KW-1185">Reference proteome</keyword>
<dbReference type="InterPro" id="IPR032053">
    <property type="entry name" value="Ribosomal_mS34"/>
</dbReference>
<dbReference type="Pfam" id="PF16053">
    <property type="entry name" value="MRP-S34"/>
    <property type="match status" value="1"/>
</dbReference>
<gene>
    <name evidence="2" type="ORF">AXF42_Ash003573</name>
</gene>
<dbReference type="STRING" id="1088818.A0A2I0BGK9"/>
<dbReference type="AlphaFoldDB" id="A0A2I0BGK9"/>